<dbReference type="PANTHER" id="PTHR31973">
    <property type="entry name" value="POLYPROTEIN, PUTATIVE-RELATED"/>
    <property type="match status" value="1"/>
</dbReference>
<dbReference type="AlphaFoldDB" id="A0A9R1VT41"/>
<evidence type="ECO:0000259" key="5">
    <source>
        <dbReference type="Pfam" id="PF03108"/>
    </source>
</evidence>
<feature type="domain" description="Transposase MuDR plant" evidence="5">
    <location>
        <begin position="200"/>
        <end position="268"/>
    </location>
</feature>
<feature type="region of interest" description="Disordered" evidence="4">
    <location>
        <begin position="112"/>
        <end position="133"/>
    </location>
</feature>
<dbReference type="GO" id="GO:0004803">
    <property type="term" value="F:transposase activity"/>
    <property type="evidence" value="ECO:0007669"/>
    <property type="project" value="InterPro"/>
</dbReference>
<organism evidence="6 7">
    <name type="scientific">Lactuca sativa</name>
    <name type="common">Garden lettuce</name>
    <dbReference type="NCBI Taxonomy" id="4236"/>
    <lineage>
        <taxon>Eukaryota</taxon>
        <taxon>Viridiplantae</taxon>
        <taxon>Streptophyta</taxon>
        <taxon>Embryophyta</taxon>
        <taxon>Tracheophyta</taxon>
        <taxon>Spermatophyta</taxon>
        <taxon>Magnoliopsida</taxon>
        <taxon>eudicotyledons</taxon>
        <taxon>Gunneridae</taxon>
        <taxon>Pentapetalae</taxon>
        <taxon>asterids</taxon>
        <taxon>campanulids</taxon>
        <taxon>Asterales</taxon>
        <taxon>Asteraceae</taxon>
        <taxon>Cichorioideae</taxon>
        <taxon>Cichorieae</taxon>
        <taxon>Lactucinae</taxon>
        <taxon>Lactuca</taxon>
    </lineage>
</organism>
<sequence>MYLTVDVHYSGVFSRNSLKYLDLEKITVRDVDFGGFSYKEFLLWLRNLTDGSCDNVYYYSRKETLGEAIIRIDSDADYWEFVEATYTPEAELDVYIDQQNDPILDWAENEVLSDGNGYDNEEEDENDDSEEDDNLDGIMAYEHEDDEEVHTVNKTVGDDFLNKLSGKLSDDDEPNDGKDEKVVFPVHDENQAWDKMMPILGMKFANPMQLKLCLTNYVVKNGYDLWYEKSDHNRLLVKCCKGKKNKRNKGCPFRLWATWMSNERSFKIKSLIDNHNCSRVFKFGSIVTYKWTGQCRNAKRYAFKEIKGTLKEHYAKTWSYGEELRRTNPRSTVKMDVDAMPDGATYFSKFYVCLKGMKDGWIKGCRRVIGLDGCFLKGVCRVESKETWKWFVDLLLVDIGMGNGHGFTLISDQHKGLLEAVKERVPAAEHRQYARHICANFMKKFKGQQFSTLFWRAAASSTQAKFEQHMNEIKKIEPLAYDHLMEKDPKTWSKAFFQTDRACDAYENGVSESFNSIIAAARKRPLITMLEEIRIYVMERLCIQKSNGSSWGDLNICPTIRLKLSKIKTLQRFWRVVPSGYQQFEVRLLQDAYDAAILNLNRDPEDYVSPWLTTTMFCNAYLYTINPLNGSDMWPDVDYIKPLSPKMRRMPGRPSTKRKSDQIENELKGNKHTVSKRGIAMRCNICRESGHNKEKCPQKPIGESSNPKSKSKNKKANKKGKVKVELNQEVDLESDSDSEVQREPDSEVESYEVDFEEGNHTYGDVDQPEVEAEEQVEVGGVEKQVEVGGVEEQVEVEEHVEALVEVEVEEGEYRAGDVDQVEQVEVEVIQDPVGQDDQGQTAVQDPVEEEHMMEVPAFQVLQGKRRRKALERITKI</sequence>
<proteinExistence type="predicted"/>
<dbReference type="EMBL" id="NBSK02000004">
    <property type="protein sequence ID" value="KAJ0213217.1"/>
    <property type="molecule type" value="Genomic_DNA"/>
</dbReference>
<evidence type="ECO:0000313" key="6">
    <source>
        <dbReference type="EMBL" id="KAJ0213217.1"/>
    </source>
</evidence>
<gene>
    <name evidence="6" type="ORF">LSAT_V11C400192980</name>
</gene>
<dbReference type="Pfam" id="PF00872">
    <property type="entry name" value="Transposase_mut"/>
    <property type="match status" value="1"/>
</dbReference>
<evidence type="ECO:0000256" key="4">
    <source>
        <dbReference type="SAM" id="MobiDB-lite"/>
    </source>
</evidence>
<keyword evidence="1" id="KW-0815">Transposition</keyword>
<keyword evidence="2" id="KW-0238">DNA-binding</keyword>
<name>A0A9R1VT41_LACSA</name>
<reference evidence="6 7" key="1">
    <citation type="journal article" date="2017" name="Nat. Commun.">
        <title>Genome assembly with in vitro proximity ligation data and whole-genome triplication in lettuce.</title>
        <authorList>
            <person name="Reyes-Chin-Wo S."/>
            <person name="Wang Z."/>
            <person name="Yang X."/>
            <person name="Kozik A."/>
            <person name="Arikit S."/>
            <person name="Song C."/>
            <person name="Xia L."/>
            <person name="Froenicke L."/>
            <person name="Lavelle D.O."/>
            <person name="Truco M.J."/>
            <person name="Xia R."/>
            <person name="Zhu S."/>
            <person name="Xu C."/>
            <person name="Xu H."/>
            <person name="Xu X."/>
            <person name="Cox K."/>
            <person name="Korf I."/>
            <person name="Meyers B.C."/>
            <person name="Michelmore R.W."/>
        </authorList>
    </citation>
    <scope>NUCLEOTIDE SEQUENCE [LARGE SCALE GENOMIC DNA]</scope>
    <source>
        <strain evidence="7">cv. Salinas</strain>
        <tissue evidence="6">Seedlings</tissue>
    </source>
</reference>
<comment type="caution">
    <text evidence="6">The sequence shown here is derived from an EMBL/GenBank/DDBJ whole genome shotgun (WGS) entry which is preliminary data.</text>
</comment>
<dbReference type="Proteomes" id="UP000235145">
    <property type="component" value="Unassembled WGS sequence"/>
</dbReference>
<dbReference type="PANTHER" id="PTHR31973:SF189">
    <property type="entry name" value="TRANSPOSASE, MUDR, PLANT, MULE TRANSPOSASE DOMAIN PROTEIN-RELATED"/>
    <property type="match status" value="1"/>
</dbReference>
<keyword evidence="7" id="KW-1185">Reference proteome</keyword>
<feature type="compositionally biased region" description="Basic residues" evidence="4">
    <location>
        <begin position="646"/>
        <end position="657"/>
    </location>
</feature>
<evidence type="ECO:0000256" key="2">
    <source>
        <dbReference type="ARBA" id="ARBA00023125"/>
    </source>
</evidence>
<feature type="compositionally biased region" description="Acidic residues" evidence="4">
    <location>
        <begin position="728"/>
        <end position="738"/>
    </location>
</feature>
<dbReference type="InterPro" id="IPR004332">
    <property type="entry name" value="Transposase_MuDR"/>
</dbReference>
<protein>
    <recommendedName>
        <fullName evidence="5">Transposase MuDR plant domain-containing protein</fullName>
    </recommendedName>
</protein>
<dbReference type="GO" id="GO:0003677">
    <property type="term" value="F:DNA binding"/>
    <property type="evidence" value="ECO:0007669"/>
    <property type="project" value="UniProtKB-KW"/>
</dbReference>
<dbReference type="InterPro" id="IPR001207">
    <property type="entry name" value="Transposase_mutator"/>
</dbReference>
<evidence type="ECO:0000313" key="7">
    <source>
        <dbReference type="Proteomes" id="UP000235145"/>
    </source>
</evidence>
<dbReference type="Pfam" id="PF03108">
    <property type="entry name" value="DBD_Tnp_Mut"/>
    <property type="match status" value="1"/>
</dbReference>
<dbReference type="GO" id="GO:0006313">
    <property type="term" value="P:DNA transposition"/>
    <property type="evidence" value="ECO:0007669"/>
    <property type="project" value="InterPro"/>
</dbReference>
<feature type="region of interest" description="Disordered" evidence="4">
    <location>
        <begin position="691"/>
        <end position="753"/>
    </location>
</feature>
<keyword evidence="3" id="KW-0233">DNA recombination</keyword>
<evidence type="ECO:0000256" key="3">
    <source>
        <dbReference type="ARBA" id="ARBA00023172"/>
    </source>
</evidence>
<feature type="compositionally biased region" description="Acidic residues" evidence="4">
    <location>
        <begin position="119"/>
        <end position="133"/>
    </location>
</feature>
<feature type="compositionally biased region" description="Basic and acidic residues" evidence="4">
    <location>
        <begin position="658"/>
        <end position="669"/>
    </location>
</feature>
<feature type="compositionally biased region" description="Basic residues" evidence="4">
    <location>
        <begin position="709"/>
        <end position="721"/>
    </location>
</feature>
<accession>A0A9R1VT41</accession>
<evidence type="ECO:0000256" key="1">
    <source>
        <dbReference type="ARBA" id="ARBA00022578"/>
    </source>
</evidence>
<feature type="region of interest" description="Disordered" evidence="4">
    <location>
        <begin position="645"/>
        <end position="671"/>
    </location>
</feature>